<protein>
    <submittedName>
        <fullName evidence="2">Uncharacterized protein</fullName>
    </submittedName>
</protein>
<dbReference type="OrthoDB" id="10489847at2759"/>
<dbReference type="AlphaFoldDB" id="A0A8H3YYD3"/>
<evidence type="ECO:0000313" key="2">
    <source>
        <dbReference type="EMBL" id="KAE9974217.1"/>
    </source>
</evidence>
<evidence type="ECO:0000313" key="3">
    <source>
        <dbReference type="Proteomes" id="UP000433883"/>
    </source>
</evidence>
<sequence>MPFLGLFFMMFALLITLATSSPLPELSIATSGVKRSLVPTVSITFNYAFSAYSYDIPNAQCQAPPAQFGDITGIDFGAKYQFCWFYKTADGCPNIETPILVGPKDNIHAKIDFVPKAMFCYDPTFKCRGGGECH</sequence>
<proteinExistence type="predicted"/>
<feature type="chain" id="PRO_5034760551" evidence="1">
    <location>
        <begin position="21"/>
        <end position="134"/>
    </location>
</feature>
<keyword evidence="1" id="KW-0732">Signal</keyword>
<evidence type="ECO:0000256" key="1">
    <source>
        <dbReference type="SAM" id="SignalP"/>
    </source>
</evidence>
<comment type="caution">
    <text evidence="2">The sequence shown here is derived from an EMBL/GenBank/DDBJ whole genome shotgun (WGS) entry which is preliminary data.</text>
</comment>
<accession>A0A8H3YYD3</accession>
<name>A0A8H3YYD3_VENIN</name>
<gene>
    <name evidence="2" type="ORF">BLS_003240</name>
</gene>
<feature type="signal peptide" evidence="1">
    <location>
        <begin position="1"/>
        <end position="20"/>
    </location>
</feature>
<dbReference type="EMBL" id="WNWQ01000212">
    <property type="protein sequence ID" value="KAE9974217.1"/>
    <property type="molecule type" value="Genomic_DNA"/>
</dbReference>
<organism evidence="2 3">
    <name type="scientific">Venturia inaequalis</name>
    <name type="common">Apple scab fungus</name>
    <dbReference type="NCBI Taxonomy" id="5025"/>
    <lineage>
        <taxon>Eukaryota</taxon>
        <taxon>Fungi</taxon>
        <taxon>Dikarya</taxon>
        <taxon>Ascomycota</taxon>
        <taxon>Pezizomycotina</taxon>
        <taxon>Dothideomycetes</taxon>
        <taxon>Pleosporomycetidae</taxon>
        <taxon>Venturiales</taxon>
        <taxon>Venturiaceae</taxon>
        <taxon>Venturia</taxon>
    </lineage>
</organism>
<reference evidence="2 3" key="1">
    <citation type="submission" date="2019-11" db="EMBL/GenBank/DDBJ databases">
        <title>Venturia inaequalis Genome Resource.</title>
        <authorList>
            <person name="Lichtner F.J."/>
        </authorList>
    </citation>
    <scope>NUCLEOTIDE SEQUENCE [LARGE SCALE GENOMIC DNA]</scope>
    <source>
        <strain evidence="2">Bline_iso_100314</strain>
    </source>
</reference>
<dbReference type="Proteomes" id="UP000433883">
    <property type="component" value="Unassembled WGS sequence"/>
</dbReference>